<sequence length="186" mass="19340">MGKLALVLVLVAACFAAGCGSKEASSPASGSPVAAAPDSLSPPVVPLPVAEVLARAKAPGAKATVLNVWASWCGPCREEFPALLATVKRHPGVRLVLVSADFDTERAAVRAFLREQGVTDTSYVKQDLDQAFIDGLEPKWTGALPATLVFDAEGRQVAFWEGGADSARFETAVVQAMQGHSNGGTH</sequence>
<dbReference type="InterPro" id="IPR036249">
    <property type="entry name" value="Thioredoxin-like_sf"/>
</dbReference>
<dbReference type="PROSITE" id="PS51257">
    <property type="entry name" value="PROKAR_LIPOPROTEIN"/>
    <property type="match status" value="1"/>
</dbReference>
<accession>A0A933SA10</accession>
<gene>
    <name evidence="3" type="ORF">HZA61_03175</name>
</gene>
<evidence type="ECO:0000313" key="3">
    <source>
        <dbReference type="EMBL" id="MBI5168469.1"/>
    </source>
</evidence>
<dbReference type="GO" id="GO:0016209">
    <property type="term" value="F:antioxidant activity"/>
    <property type="evidence" value="ECO:0007669"/>
    <property type="project" value="InterPro"/>
</dbReference>
<dbReference type="SUPFAM" id="SSF52833">
    <property type="entry name" value="Thioredoxin-like"/>
    <property type="match status" value="1"/>
</dbReference>
<dbReference type="InterPro" id="IPR017937">
    <property type="entry name" value="Thioredoxin_CS"/>
</dbReference>
<dbReference type="AlphaFoldDB" id="A0A933SA10"/>
<name>A0A933SA10_UNCEI</name>
<dbReference type="Pfam" id="PF00578">
    <property type="entry name" value="AhpC-TSA"/>
    <property type="match status" value="1"/>
</dbReference>
<dbReference type="PROSITE" id="PS00194">
    <property type="entry name" value="THIOREDOXIN_1"/>
    <property type="match status" value="1"/>
</dbReference>
<evidence type="ECO:0000256" key="1">
    <source>
        <dbReference type="SAM" id="SignalP"/>
    </source>
</evidence>
<evidence type="ECO:0000259" key="2">
    <source>
        <dbReference type="PROSITE" id="PS51352"/>
    </source>
</evidence>
<evidence type="ECO:0000313" key="4">
    <source>
        <dbReference type="Proteomes" id="UP000696931"/>
    </source>
</evidence>
<dbReference type="EMBL" id="JACRIW010000024">
    <property type="protein sequence ID" value="MBI5168469.1"/>
    <property type="molecule type" value="Genomic_DNA"/>
</dbReference>
<dbReference type="PANTHER" id="PTHR42852:SF13">
    <property type="entry name" value="PROTEIN DIPZ"/>
    <property type="match status" value="1"/>
</dbReference>
<feature type="domain" description="Thioredoxin" evidence="2">
    <location>
        <begin position="25"/>
        <end position="179"/>
    </location>
</feature>
<dbReference type="InterPro" id="IPR050553">
    <property type="entry name" value="Thioredoxin_ResA/DsbE_sf"/>
</dbReference>
<dbReference type="PROSITE" id="PS51352">
    <property type="entry name" value="THIOREDOXIN_2"/>
    <property type="match status" value="1"/>
</dbReference>
<dbReference type="InterPro" id="IPR000866">
    <property type="entry name" value="AhpC/TSA"/>
</dbReference>
<dbReference type="PANTHER" id="PTHR42852">
    <property type="entry name" value="THIOL:DISULFIDE INTERCHANGE PROTEIN DSBE"/>
    <property type="match status" value="1"/>
</dbReference>
<dbReference type="InterPro" id="IPR013766">
    <property type="entry name" value="Thioredoxin_domain"/>
</dbReference>
<reference evidence="3" key="1">
    <citation type="submission" date="2020-07" db="EMBL/GenBank/DDBJ databases">
        <title>Huge and variable diversity of episymbiotic CPR bacteria and DPANN archaea in groundwater ecosystems.</title>
        <authorList>
            <person name="He C.Y."/>
            <person name="Keren R."/>
            <person name="Whittaker M."/>
            <person name="Farag I.F."/>
            <person name="Doudna J."/>
            <person name="Cate J.H.D."/>
            <person name="Banfield J.F."/>
        </authorList>
    </citation>
    <scope>NUCLEOTIDE SEQUENCE</scope>
    <source>
        <strain evidence="3">NC_groundwater_1813_Pr3_B-0.1um_71_17</strain>
    </source>
</reference>
<dbReference type="Proteomes" id="UP000696931">
    <property type="component" value="Unassembled WGS sequence"/>
</dbReference>
<dbReference type="GO" id="GO:0016491">
    <property type="term" value="F:oxidoreductase activity"/>
    <property type="evidence" value="ECO:0007669"/>
    <property type="project" value="InterPro"/>
</dbReference>
<dbReference type="Gene3D" id="3.40.30.10">
    <property type="entry name" value="Glutaredoxin"/>
    <property type="match status" value="1"/>
</dbReference>
<proteinExistence type="predicted"/>
<feature type="signal peptide" evidence="1">
    <location>
        <begin position="1"/>
        <end position="24"/>
    </location>
</feature>
<comment type="caution">
    <text evidence="3">The sequence shown here is derived from an EMBL/GenBank/DDBJ whole genome shotgun (WGS) entry which is preliminary data.</text>
</comment>
<protein>
    <submittedName>
        <fullName evidence="3">TlpA family protein disulfide reductase</fullName>
    </submittedName>
</protein>
<organism evidence="3 4">
    <name type="scientific">Eiseniibacteriota bacterium</name>
    <dbReference type="NCBI Taxonomy" id="2212470"/>
    <lineage>
        <taxon>Bacteria</taxon>
        <taxon>Candidatus Eiseniibacteriota</taxon>
    </lineage>
</organism>
<keyword evidence="1" id="KW-0732">Signal</keyword>
<feature type="chain" id="PRO_5037000874" evidence="1">
    <location>
        <begin position="25"/>
        <end position="186"/>
    </location>
</feature>
<dbReference type="CDD" id="cd02966">
    <property type="entry name" value="TlpA_like_family"/>
    <property type="match status" value="1"/>
</dbReference>